<dbReference type="VEuPathDB" id="VectorBase:CSON008724"/>
<evidence type="ECO:0000259" key="8">
    <source>
        <dbReference type="PROSITE" id="PS50240"/>
    </source>
</evidence>
<evidence type="ECO:0000256" key="4">
    <source>
        <dbReference type="ARBA" id="ARBA00023157"/>
    </source>
</evidence>
<dbReference type="EMBL" id="UFQT01000332">
    <property type="protein sequence ID" value="SSX23302.1"/>
    <property type="molecule type" value="Genomic_DNA"/>
</dbReference>
<protein>
    <submittedName>
        <fullName evidence="10">CSON008724 protein</fullName>
    </submittedName>
</protein>
<dbReference type="InterPro" id="IPR018114">
    <property type="entry name" value="TRYPSIN_HIS"/>
</dbReference>
<feature type="chain" id="PRO_5033343080" evidence="7">
    <location>
        <begin position="17"/>
        <end position="292"/>
    </location>
</feature>
<dbReference type="GO" id="GO:0006508">
    <property type="term" value="P:proteolysis"/>
    <property type="evidence" value="ECO:0007669"/>
    <property type="project" value="UniProtKB-KW"/>
</dbReference>
<keyword evidence="1 6" id="KW-0645">Protease</keyword>
<dbReference type="InterPro" id="IPR009003">
    <property type="entry name" value="Peptidase_S1_PA"/>
</dbReference>
<dbReference type="FunFam" id="2.40.10.10:FF:000034">
    <property type="entry name" value="Eupolytin"/>
    <property type="match status" value="1"/>
</dbReference>
<dbReference type="EMBL" id="UFQS01000332">
    <property type="protein sequence ID" value="SSX02935.1"/>
    <property type="molecule type" value="Genomic_DNA"/>
</dbReference>
<dbReference type="PANTHER" id="PTHR24258:SF136">
    <property type="entry name" value="GH06673P-RELATED"/>
    <property type="match status" value="1"/>
</dbReference>
<dbReference type="AlphaFoldDB" id="A0A336LZ85"/>
<evidence type="ECO:0000256" key="6">
    <source>
        <dbReference type="RuleBase" id="RU363034"/>
    </source>
</evidence>
<evidence type="ECO:0000256" key="3">
    <source>
        <dbReference type="ARBA" id="ARBA00022825"/>
    </source>
</evidence>
<reference evidence="10" key="2">
    <citation type="submission" date="2018-07" db="EMBL/GenBank/DDBJ databases">
        <authorList>
            <person name="Quirk P.G."/>
            <person name="Krulwich T.A."/>
        </authorList>
    </citation>
    <scope>NUCLEOTIDE SEQUENCE</scope>
</reference>
<evidence type="ECO:0000256" key="5">
    <source>
        <dbReference type="ARBA" id="ARBA00024195"/>
    </source>
</evidence>
<keyword evidence="2 6" id="KW-0378">Hydrolase</keyword>
<keyword evidence="7" id="KW-0732">Signal</keyword>
<evidence type="ECO:0000256" key="2">
    <source>
        <dbReference type="ARBA" id="ARBA00022801"/>
    </source>
</evidence>
<dbReference type="PRINTS" id="PR00722">
    <property type="entry name" value="CHYMOTRYPSIN"/>
</dbReference>
<dbReference type="InterPro" id="IPR043504">
    <property type="entry name" value="Peptidase_S1_PA_chymotrypsin"/>
</dbReference>
<dbReference type="SMART" id="SM00020">
    <property type="entry name" value="Tryp_SPc"/>
    <property type="match status" value="1"/>
</dbReference>
<name>A0A336LZ85_CULSO</name>
<dbReference type="PROSITE" id="PS00134">
    <property type="entry name" value="TRYPSIN_HIS"/>
    <property type="match status" value="1"/>
</dbReference>
<dbReference type="GO" id="GO:0004252">
    <property type="term" value="F:serine-type endopeptidase activity"/>
    <property type="evidence" value="ECO:0007669"/>
    <property type="project" value="InterPro"/>
</dbReference>
<sequence length="292" mass="31607">MRTLAIILACALAVNAVDFDKVRPIEELLAQYPEKYPFFNTLAKIPSEGRIVGGLEATPGQFPFQAALFIEAAGGTFFCGGSILNNDYILTAAHCVDEAISVEVILGAQNIRENEPSQKIYQVPKANIKFHEQWSSSNIRNDIAVLKVGTPIAYNDRIRPTVLPRRKDRDNSFAQEACITSGWGKDRDSATGISPVLRWVETEIITNSACASYFPGIIQSSNICASGRGGKSSCNGDSGGPLTVEDQGQTKQVGIVSFGISLGCSVGFPHAYTRITEYLGWLEANTNIVIEP</sequence>
<proteinExistence type="inferred from homology"/>
<evidence type="ECO:0000256" key="7">
    <source>
        <dbReference type="SAM" id="SignalP"/>
    </source>
</evidence>
<dbReference type="InterPro" id="IPR001254">
    <property type="entry name" value="Trypsin_dom"/>
</dbReference>
<dbReference type="OMA" id="VIVHEEW"/>
<organism evidence="10">
    <name type="scientific">Culicoides sonorensis</name>
    <name type="common">Biting midge</name>
    <dbReference type="NCBI Taxonomy" id="179676"/>
    <lineage>
        <taxon>Eukaryota</taxon>
        <taxon>Metazoa</taxon>
        <taxon>Ecdysozoa</taxon>
        <taxon>Arthropoda</taxon>
        <taxon>Hexapoda</taxon>
        <taxon>Insecta</taxon>
        <taxon>Pterygota</taxon>
        <taxon>Neoptera</taxon>
        <taxon>Endopterygota</taxon>
        <taxon>Diptera</taxon>
        <taxon>Nematocera</taxon>
        <taxon>Chironomoidea</taxon>
        <taxon>Ceratopogonidae</taxon>
        <taxon>Ceratopogoninae</taxon>
        <taxon>Culicoides</taxon>
        <taxon>Monoculicoides</taxon>
    </lineage>
</organism>
<keyword evidence="4" id="KW-1015">Disulfide bond</keyword>
<dbReference type="SUPFAM" id="SSF50494">
    <property type="entry name" value="Trypsin-like serine proteases"/>
    <property type="match status" value="1"/>
</dbReference>
<dbReference type="CDD" id="cd00190">
    <property type="entry name" value="Tryp_SPc"/>
    <property type="match status" value="1"/>
</dbReference>
<evidence type="ECO:0000256" key="1">
    <source>
        <dbReference type="ARBA" id="ARBA00022670"/>
    </source>
</evidence>
<dbReference type="PANTHER" id="PTHR24258">
    <property type="entry name" value="SERINE PROTEASE-RELATED"/>
    <property type="match status" value="1"/>
</dbReference>
<feature type="signal peptide" evidence="7">
    <location>
        <begin position="1"/>
        <end position="16"/>
    </location>
</feature>
<dbReference type="Gene3D" id="2.40.10.10">
    <property type="entry name" value="Trypsin-like serine proteases"/>
    <property type="match status" value="2"/>
</dbReference>
<gene>
    <name evidence="10" type="primary">CSON008724</name>
</gene>
<comment type="similarity">
    <text evidence="5">Belongs to the peptidase S1 family. CLIP subfamily.</text>
</comment>
<dbReference type="InterPro" id="IPR033116">
    <property type="entry name" value="TRYPSIN_SER"/>
</dbReference>
<keyword evidence="3 6" id="KW-0720">Serine protease</keyword>
<evidence type="ECO:0000313" key="9">
    <source>
        <dbReference type="EMBL" id="SSX02935.1"/>
    </source>
</evidence>
<dbReference type="PROSITE" id="PS50240">
    <property type="entry name" value="TRYPSIN_DOM"/>
    <property type="match status" value="1"/>
</dbReference>
<reference evidence="9" key="1">
    <citation type="submission" date="2018-04" db="EMBL/GenBank/DDBJ databases">
        <authorList>
            <person name="Go L.Y."/>
            <person name="Mitchell J.A."/>
        </authorList>
    </citation>
    <scope>NUCLEOTIDE SEQUENCE</scope>
    <source>
        <tissue evidence="9">Whole organism</tissue>
    </source>
</reference>
<feature type="domain" description="Peptidase S1" evidence="8">
    <location>
        <begin position="51"/>
        <end position="287"/>
    </location>
</feature>
<evidence type="ECO:0000313" key="10">
    <source>
        <dbReference type="EMBL" id="SSX23302.1"/>
    </source>
</evidence>
<accession>A0A336LZ85</accession>
<dbReference type="PROSITE" id="PS00135">
    <property type="entry name" value="TRYPSIN_SER"/>
    <property type="match status" value="1"/>
</dbReference>
<dbReference type="InterPro" id="IPR001314">
    <property type="entry name" value="Peptidase_S1A"/>
</dbReference>
<dbReference type="Pfam" id="PF00089">
    <property type="entry name" value="Trypsin"/>
    <property type="match status" value="1"/>
</dbReference>